<dbReference type="HOGENOM" id="CLU_2999653_0_0_1"/>
<feature type="signal peptide" evidence="1">
    <location>
        <begin position="1"/>
        <end position="24"/>
    </location>
</feature>
<protein>
    <submittedName>
        <fullName evidence="2">Uncharacterized protein</fullName>
    </submittedName>
</protein>
<evidence type="ECO:0000256" key="1">
    <source>
        <dbReference type="SAM" id="SignalP"/>
    </source>
</evidence>
<dbReference type="AlphaFoldDB" id="J3L060"/>
<name>J3L060_ORYBR</name>
<dbReference type="Gramene" id="OB01G26160.1">
    <property type="protein sequence ID" value="OB01G26160.1"/>
    <property type="gene ID" value="OB01G26160"/>
</dbReference>
<accession>J3L060</accession>
<feature type="chain" id="PRO_5003771833" evidence="1">
    <location>
        <begin position="25"/>
        <end position="57"/>
    </location>
</feature>
<proteinExistence type="predicted"/>
<sequence length="57" mass="6137">MAARSPLFARVIPSLLCFLSMTGGTHPPVFRPLKCRSFSKSSPKFLVGQSKACATPL</sequence>
<reference evidence="2" key="2">
    <citation type="submission" date="2013-04" db="UniProtKB">
        <authorList>
            <consortium name="EnsemblPlants"/>
        </authorList>
    </citation>
    <scope>IDENTIFICATION</scope>
</reference>
<reference evidence="2" key="1">
    <citation type="journal article" date="2013" name="Nat. Commun.">
        <title>Whole-genome sequencing of Oryza brachyantha reveals mechanisms underlying Oryza genome evolution.</title>
        <authorList>
            <person name="Chen J."/>
            <person name="Huang Q."/>
            <person name="Gao D."/>
            <person name="Wang J."/>
            <person name="Lang Y."/>
            <person name="Liu T."/>
            <person name="Li B."/>
            <person name="Bai Z."/>
            <person name="Luis Goicoechea J."/>
            <person name="Liang C."/>
            <person name="Chen C."/>
            <person name="Zhang W."/>
            <person name="Sun S."/>
            <person name="Liao Y."/>
            <person name="Zhang X."/>
            <person name="Yang L."/>
            <person name="Song C."/>
            <person name="Wang M."/>
            <person name="Shi J."/>
            <person name="Liu G."/>
            <person name="Liu J."/>
            <person name="Zhou H."/>
            <person name="Zhou W."/>
            <person name="Yu Q."/>
            <person name="An N."/>
            <person name="Chen Y."/>
            <person name="Cai Q."/>
            <person name="Wang B."/>
            <person name="Liu B."/>
            <person name="Min J."/>
            <person name="Huang Y."/>
            <person name="Wu H."/>
            <person name="Li Z."/>
            <person name="Zhang Y."/>
            <person name="Yin Y."/>
            <person name="Song W."/>
            <person name="Jiang J."/>
            <person name="Jackson S.A."/>
            <person name="Wing R.A."/>
            <person name="Wang J."/>
            <person name="Chen M."/>
        </authorList>
    </citation>
    <scope>NUCLEOTIDE SEQUENCE [LARGE SCALE GENOMIC DNA]</scope>
    <source>
        <strain evidence="2">cv. IRGC 101232</strain>
    </source>
</reference>
<organism evidence="2">
    <name type="scientific">Oryza brachyantha</name>
    <name type="common">malo sina</name>
    <dbReference type="NCBI Taxonomy" id="4533"/>
    <lineage>
        <taxon>Eukaryota</taxon>
        <taxon>Viridiplantae</taxon>
        <taxon>Streptophyta</taxon>
        <taxon>Embryophyta</taxon>
        <taxon>Tracheophyta</taxon>
        <taxon>Spermatophyta</taxon>
        <taxon>Magnoliopsida</taxon>
        <taxon>Liliopsida</taxon>
        <taxon>Poales</taxon>
        <taxon>Poaceae</taxon>
        <taxon>BOP clade</taxon>
        <taxon>Oryzoideae</taxon>
        <taxon>Oryzeae</taxon>
        <taxon>Oryzinae</taxon>
        <taxon>Oryza</taxon>
    </lineage>
</organism>
<evidence type="ECO:0000313" key="3">
    <source>
        <dbReference type="Proteomes" id="UP000006038"/>
    </source>
</evidence>
<evidence type="ECO:0000313" key="2">
    <source>
        <dbReference type="EnsemblPlants" id="OB01G26160.1"/>
    </source>
</evidence>
<dbReference type="Proteomes" id="UP000006038">
    <property type="component" value="Chromosome 1"/>
</dbReference>
<keyword evidence="3" id="KW-1185">Reference proteome</keyword>
<keyword evidence="1" id="KW-0732">Signal</keyword>
<dbReference type="EnsemblPlants" id="OB01G26160.1">
    <property type="protein sequence ID" value="OB01G26160.1"/>
    <property type="gene ID" value="OB01G26160"/>
</dbReference>